<accession>A0A4U0TV28</accession>
<feature type="region of interest" description="Disordered" evidence="1">
    <location>
        <begin position="210"/>
        <end position="301"/>
    </location>
</feature>
<sequence length="326" mass="36523">MPGAGKQPLAVQEQIRELLEAGFDPTTIHRRLKVGRSSIYRMKRSLQQHGSAYMPVEMNKKNGRPKVLSAEQELEVRNWLREPKNRGRYLDDLVWLIHDRFGIVCSTTTMSKLKRKWLRVIECQERGEMLDEALVAETQPALPGLSQEGTVASMLPMMAGQIDGRLGDAIGVGPADLTTVQEGAQRDGNLDHQQPAQHLSVRETQDLDYSPHHTHQLPAQHPQQEQEQEPDYIYPSPPSQHHQHRSSNSSSSSDNHYPPPPPLPPSGPLTDPQLHSLTQPPPPQTLPPEIDPRIQQLQTQAIDAQLQQQLQHEMALQATTADAGRV</sequence>
<feature type="compositionally biased region" description="Low complexity" evidence="1">
    <location>
        <begin position="216"/>
        <end position="225"/>
    </location>
</feature>
<dbReference type="OrthoDB" id="3647574at2759"/>
<dbReference type="Gene3D" id="1.10.10.60">
    <property type="entry name" value="Homeodomain-like"/>
    <property type="match status" value="1"/>
</dbReference>
<dbReference type="Proteomes" id="UP000308549">
    <property type="component" value="Unassembled WGS sequence"/>
</dbReference>
<comment type="caution">
    <text evidence="2">The sequence shown here is derived from an EMBL/GenBank/DDBJ whole genome shotgun (WGS) entry which is preliminary data.</text>
</comment>
<evidence type="ECO:0000313" key="3">
    <source>
        <dbReference type="Proteomes" id="UP000308549"/>
    </source>
</evidence>
<dbReference type="AlphaFoldDB" id="A0A4U0TV28"/>
<feature type="compositionally biased region" description="Pro residues" evidence="1">
    <location>
        <begin position="257"/>
        <end position="267"/>
    </location>
</feature>
<reference evidence="2 3" key="1">
    <citation type="submission" date="2017-03" db="EMBL/GenBank/DDBJ databases">
        <title>Genomes of endolithic fungi from Antarctica.</title>
        <authorList>
            <person name="Coleine C."/>
            <person name="Masonjones S."/>
            <person name="Stajich J.E."/>
        </authorList>
    </citation>
    <scope>NUCLEOTIDE SEQUENCE [LARGE SCALE GENOMIC DNA]</scope>
    <source>
        <strain evidence="2 3">CCFEE 6315</strain>
    </source>
</reference>
<evidence type="ECO:0000256" key="1">
    <source>
        <dbReference type="SAM" id="MobiDB-lite"/>
    </source>
</evidence>
<proteinExistence type="predicted"/>
<evidence type="ECO:0000313" key="2">
    <source>
        <dbReference type="EMBL" id="TKA26191.1"/>
    </source>
</evidence>
<feature type="compositionally biased region" description="Low complexity" evidence="1">
    <location>
        <begin position="246"/>
        <end position="256"/>
    </location>
</feature>
<dbReference type="EMBL" id="NAJL01000030">
    <property type="protein sequence ID" value="TKA26191.1"/>
    <property type="molecule type" value="Genomic_DNA"/>
</dbReference>
<organism evidence="2 3">
    <name type="scientific">Salinomyces thailandicus</name>
    <dbReference type="NCBI Taxonomy" id="706561"/>
    <lineage>
        <taxon>Eukaryota</taxon>
        <taxon>Fungi</taxon>
        <taxon>Dikarya</taxon>
        <taxon>Ascomycota</taxon>
        <taxon>Pezizomycotina</taxon>
        <taxon>Dothideomycetes</taxon>
        <taxon>Dothideomycetidae</taxon>
        <taxon>Mycosphaerellales</taxon>
        <taxon>Teratosphaeriaceae</taxon>
        <taxon>Salinomyces</taxon>
    </lineage>
</organism>
<protein>
    <submittedName>
        <fullName evidence="2">Uncharacterized protein</fullName>
    </submittedName>
</protein>
<dbReference type="SUPFAM" id="SSF46689">
    <property type="entry name" value="Homeodomain-like"/>
    <property type="match status" value="1"/>
</dbReference>
<name>A0A4U0TV28_9PEZI</name>
<keyword evidence="3" id="KW-1185">Reference proteome</keyword>
<gene>
    <name evidence="2" type="ORF">B0A50_04688</name>
</gene>
<dbReference type="InterPro" id="IPR009057">
    <property type="entry name" value="Homeodomain-like_sf"/>
</dbReference>